<proteinExistence type="predicted"/>
<keyword evidence="2" id="KW-1185">Reference proteome</keyword>
<accession>A0A834M7A0</accession>
<reference evidence="1" key="1">
    <citation type="submission" date="2020-08" db="EMBL/GenBank/DDBJ databases">
        <title>Genome sequencing and assembly of the red palm weevil Rhynchophorus ferrugineus.</title>
        <authorList>
            <person name="Dias G.B."/>
            <person name="Bergman C.M."/>
            <person name="Manee M."/>
        </authorList>
    </citation>
    <scope>NUCLEOTIDE SEQUENCE</scope>
    <source>
        <strain evidence="1">AA-2017</strain>
        <tissue evidence="1">Whole larva</tissue>
    </source>
</reference>
<dbReference type="AlphaFoldDB" id="A0A834M7A0"/>
<sequence length="69" mass="7454">MRVPNTDVSAADGIGSVATYCARSDDGFVATANVQDPLKGMRPTLSSNDLKETYSKKNYTMIYVENGFA</sequence>
<protein>
    <submittedName>
        <fullName evidence="1">Uncharacterized protein</fullName>
    </submittedName>
</protein>
<evidence type="ECO:0000313" key="1">
    <source>
        <dbReference type="EMBL" id="KAF7269145.1"/>
    </source>
</evidence>
<comment type="caution">
    <text evidence="1">The sequence shown here is derived from an EMBL/GenBank/DDBJ whole genome shotgun (WGS) entry which is preliminary data.</text>
</comment>
<name>A0A834M7A0_RHYFE</name>
<dbReference type="EMBL" id="JAACXV010014258">
    <property type="protein sequence ID" value="KAF7269145.1"/>
    <property type="molecule type" value="Genomic_DNA"/>
</dbReference>
<organism evidence="1 2">
    <name type="scientific">Rhynchophorus ferrugineus</name>
    <name type="common">Red palm weevil</name>
    <name type="synonym">Curculio ferrugineus</name>
    <dbReference type="NCBI Taxonomy" id="354439"/>
    <lineage>
        <taxon>Eukaryota</taxon>
        <taxon>Metazoa</taxon>
        <taxon>Ecdysozoa</taxon>
        <taxon>Arthropoda</taxon>
        <taxon>Hexapoda</taxon>
        <taxon>Insecta</taxon>
        <taxon>Pterygota</taxon>
        <taxon>Neoptera</taxon>
        <taxon>Endopterygota</taxon>
        <taxon>Coleoptera</taxon>
        <taxon>Polyphaga</taxon>
        <taxon>Cucujiformia</taxon>
        <taxon>Curculionidae</taxon>
        <taxon>Dryophthorinae</taxon>
        <taxon>Rhynchophorus</taxon>
    </lineage>
</organism>
<gene>
    <name evidence="1" type="ORF">GWI33_017800</name>
</gene>
<dbReference type="Proteomes" id="UP000625711">
    <property type="component" value="Unassembled WGS sequence"/>
</dbReference>
<evidence type="ECO:0000313" key="2">
    <source>
        <dbReference type="Proteomes" id="UP000625711"/>
    </source>
</evidence>